<evidence type="ECO:0000256" key="1">
    <source>
        <dbReference type="ARBA" id="ARBA00004123"/>
    </source>
</evidence>
<dbReference type="CDD" id="cd00131">
    <property type="entry name" value="PAX"/>
    <property type="match status" value="1"/>
</dbReference>
<dbReference type="Gene3D" id="1.10.10.60">
    <property type="entry name" value="Homeodomain-like"/>
    <property type="match status" value="1"/>
</dbReference>
<evidence type="ECO:0000256" key="6">
    <source>
        <dbReference type="ARBA" id="ARBA00023125"/>
    </source>
</evidence>
<dbReference type="PRINTS" id="PR00027">
    <property type="entry name" value="PAIREDBOX"/>
</dbReference>
<evidence type="ECO:0000256" key="5">
    <source>
        <dbReference type="ARBA" id="ARBA00023015"/>
    </source>
</evidence>
<evidence type="ECO:0008006" key="17">
    <source>
        <dbReference type="Google" id="ProtNLM"/>
    </source>
</evidence>
<keyword evidence="3" id="KW-0217">Developmental protein</keyword>
<proteinExistence type="inferred from homology"/>
<dbReference type="PANTHER" id="PTHR45636:SF41">
    <property type="entry name" value="PAIRED BOX PROTEIN PAX-6-RELATED"/>
    <property type="match status" value="1"/>
</dbReference>
<feature type="domain" description="Homeobox" evidence="13">
    <location>
        <begin position="267"/>
        <end position="327"/>
    </location>
</feature>
<dbReference type="PROSITE" id="PS50071">
    <property type="entry name" value="HOMEOBOX_2"/>
    <property type="match status" value="1"/>
</dbReference>
<feature type="compositionally biased region" description="Basic and acidic residues" evidence="12">
    <location>
        <begin position="240"/>
        <end position="253"/>
    </location>
</feature>
<dbReference type="SMART" id="SM00389">
    <property type="entry name" value="HOX"/>
    <property type="match status" value="1"/>
</dbReference>
<keyword evidence="9 10" id="KW-0539">Nucleus</keyword>
<protein>
    <recommendedName>
        <fullName evidence="17">Paired box' domain protein</fullName>
    </recommendedName>
</protein>
<reference evidence="15 16" key="1">
    <citation type="submission" date="2023-08" db="EMBL/GenBank/DDBJ databases">
        <title>A Necator americanus chromosomal reference genome.</title>
        <authorList>
            <person name="Ilik V."/>
            <person name="Petrzelkova K.J."/>
            <person name="Pardy F."/>
            <person name="Fuh T."/>
            <person name="Niatou-Singa F.S."/>
            <person name="Gouil Q."/>
            <person name="Baker L."/>
            <person name="Ritchie M.E."/>
            <person name="Jex A.R."/>
            <person name="Gazzola D."/>
            <person name="Li H."/>
            <person name="Toshio Fujiwara R."/>
            <person name="Zhan B."/>
            <person name="Aroian R.V."/>
            <person name="Pafco B."/>
            <person name="Schwarz E.M."/>
        </authorList>
    </citation>
    <scope>NUCLEOTIDE SEQUENCE [LARGE SCALE GENOMIC DNA]</scope>
    <source>
        <strain evidence="15 16">Aroian</strain>
        <tissue evidence="15">Whole animal</tissue>
    </source>
</reference>
<feature type="compositionally biased region" description="Low complexity" evidence="12">
    <location>
        <begin position="341"/>
        <end position="352"/>
    </location>
</feature>
<evidence type="ECO:0000313" key="16">
    <source>
        <dbReference type="Proteomes" id="UP001303046"/>
    </source>
</evidence>
<dbReference type="InterPro" id="IPR036388">
    <property type="entry name" value="WH-like_DNA-bd_sf"/>
</dbReference>
<sequence>MRTFTQETPPGIMRRSAPSPSTIAVDDGTLPSDLQIPDFKYFTHSMLAHLPRFLDAGHTGVNQLGGVFVNGRPLPDTTRQKIVELAHGGARPCDISRILQVSNGCVSKILCRYYESGTIRPRAIGGSKPRVATNNVVEKIEEYKREQPSIFAWEIRDKLLTDHICSQDTIPSVSSINRVLRNLAARKEQQAMQTDFYDRLRFVDPNLAYSGQWYNQWTTMPMPGVGLTPFSSLPHQAPVETKKDPDDDQKPPNDPDEDAAARMRLKRKLQRNRTSFSQEQIEALEKEFERTHYPDVFARERLAQKIGLPEARIQVWFSNRRAKWRREEKLRNKRPGGLVDTSMSNGTPTPTGSGPGSAIDGSPAPPPNRFPPNPTAVSTSFVPPTGQMYPGLAPQAMDPYAFGFANAGLGMAPYQPTADFSSHHMFNASTRSPYDAFHPYARAMPTSGGPSFQPSMNPTTTSVGGLGSSMGLPVSAVLSTIDQPSLGQSSMHDLGDGQQHEQYWRQ</sequence>
<dbReference type="PROSITE" id="PS51057">
    <property type="entry name" value="PAIRED_2"/>
    <property type="match status" value="1"/>
</dbReference>
<keyword evidence="5" id="KW-0805">Transcription regulation</keyword>
<feature type="compositionally biased region" description="Basic and acidic residues" evidence="12">
    <location>
        <begin position="493"/>
        <end position="506"/>
    </location>
</feature>
<name>A0ABR1ET33_NECAM</name>
<keyword evidence="4" id="KW-0563">Paired box</keyword>
<feature type="domain" description="Paired" evidence="14">
    <location>
        <begin position="57"/>
        <end position="183"/>
    </location>
</feature>
<dbReference type="EMBL" id="JAVFWL010000006">
    <property type="protein sequence ID" value="KAK6765778.1"/>
    <property type="molecule type" value="Genomic_DNA"/>
</dbReference>
<dbReference type="PROSITE" id="PS00027">
    <property type="entry name" value="HOMEOBOX_1"/>
    <property type="match status" value="1"/>
</dbReference>
<evidence type="ECO:0000256" key="7">
    <source>
        <dbReference type="ARBA" id="ARBA00023155"/>
    </source>
</evidence>
<dbReference type="InterPro" id="IPR043565">
    <property type="entry name" value="PAX_fam"/>
</dbReference>
<comment type="caution">
    <text evidence="15">The sequence shown here is derived from an EMBL/GenBank/DDBJ whole genome shotgun (WGS) entry which is preliminary data.</text>
</comment>
<dbReference type="InterPro" id="IPR017970">
    <property type="entry name" value="Homeobox_CS"/>
</dbReference>
<feature type="region of interest" description="Disordered" evidence="12">
    <location>
        <begin position="484"/>
        <end position="506"/>
    </location>
</feature>
<dbReference type="Pfam" id="PF00292">
    <property type="entry name" value="PAX"/>
    <property type="match status" value="1"/>
</dbReference>
<feature type="region of interest" description="Disordered" evidence="12">
    <location>
        <begin position="228"/>
        <end position="258"/>
    </location>
</feature>
<comment type="subcellular location">
    <subcellularLocation>
        <location evidence="1 10 11">Nucleus</location>
    </subcellularLocation>
</comment>
<keyword evidence="8" id="KW-0804">Transcription</keyword>
<dbReference type="PANTHER" id="PTHR45636">
    <property type="entry name" value="PAIRED BOX PROTEIN PAX-6-RELATED-RELATED"/>
    <property type="match status" value="1"/>
</dbReference>
<evidence type="ECO:0000259" key="14">
    <source>
        <dbReference type="PROSITE" id="PS51057"/>
    </source>
</evidence>
<evidence type="ECO:0000256" key="11">
    <source>
        <dbReference type="RuleBase" id="RU000682"/>
    </source>
</evidence>
<dbReference type="PROSITE" id="PS00034">
    <property type="entry name" value="PAIRED_1"/>
    <property type="match status" value="1"/>
</dbReference>
<dbReference type="SMART" id="SM00351">
    <property type="entry name" value="PAX"/>
    <property type="match status" value="1"/>
</dbReference>
<feature type="compositionally biased region" description="Pro residues" evidence="12">
    <location>
        <begin position="363"/>
        <end position="374"/>
    </location>
</feature>
<keyword evidence="7 10" id="KW-0371">Homeobox</keyword>
<comment type="similarity">
    <text evidence="2">Belongs to the paired homeobox family.</text>
</comment>
<dbReference type="InterPro" id="IPR001523">
    <property type="entry name" value="Paired_dom"/>
</dbReference>
<evidence type="ECO:0000256" key="3">
    <source>
        <dbReference type="ARBA" id="ARBA00022473"/>
    </source>
</evidence>
<keyword evidence="16" id="KW-1185">Reference proteome</keyword>
<dbReference type="Pfam" id="PF00046">
    <property type="entry name" value="Homeodomain"/>
    <property type="match status" value="1"/>
</dbReference>
<evidence type="ECO:0000256" key="4">
    <source>
        <dbReference type="ARBA" id="ARBA00022724"/>
    </source>
</evidence>
<dbReference type="SUPFAM" id="SSF46689">
    <property type="entry name" value="Homeodomain-like"/>
    <property type="match status" value="2"/>
</dbReference>
<dbReference type="InterPro" id="IPR043182">
    <property type="entry name" value="PAIRED_DNA-bd_dom"/>
</dbReference>
<dbReference type="Gene3D" id="1.10.10.10">
    <property type="entry name" value="Winged helix-like DNA-binding domain superfamily/Winged helix DNA-binding domain"/>
    <property type="match status" value="2"/>
</dbReference>
<gene>
    <name evidence="15" type="primary">Necator_chrX.g25764</name>
    <name evidence="15" type="ORF">RB195_025598</name>
</gene>
<dbReference type="CDD" id="cd00086">
    <property type="entry name" value="homeodomain"/>
    <property type="match status" value="1"/>
</dbReference>
<organism evidence="15 16">
    <name type="scientific">Necator americanus</name>
    <name type="common">Human hookworm</name>
    <dbReference type="NCBI Taxonomy" id="51031"/>
    <lineage>
        <taxon>Eukaryota</taxon>
        <taxon>Metazoa</taxon>
        <taxon>Ecdysozoa</taxon>
        <taxon>Nematoda</taxon>
        <taxon>Chromadorea</taxon>
        <taxon>Rhabditida</taxon>
        <taxon>Rhabditina</taxon>
        <taxon>Rhabditomorpha</taxon>
        <taxon>Strongyloidea</taxon>
        <taxon>Ancylostomatidae</taxon>
        <taxon>Bunostominae</taxon>
        <taxon>Necator</taxon>
    </lineage>
</organism>
<accession>A0ABR1ET33</accession>
<evidence type="ECO:0000313" key="15">
    <source>
        <dbReference type="EMBL" id="KAK6765778.1"/>
    </source>
</evidence>
<dbReference type="InterPro" id="IPR001356">
    <property type="entry name" value="HD"/>
</dbReference>
<evidence type="ECO:0000256" key="10">
    <source>
        <dbReference type="PROSITE-ProRule" id="PRU00108"/>
    </source>
</evidence>
<evidence type="ECO:0000256" key="9">
    <source>
        <dbReference type="ARBA" id="ARBA00023242"/>
    </source>
</evidence>
<evidence type="ECO:0000256" key="8">
    <source>
        <dbReference type="ARBA" id="ARBA00023163"/>
    </source>
</evidence>
<evidence type="ECO:0000256" key="2">
    <source>
        <dbReference type="ARBA" id="ARBA00005733"/>
    </source>
</evidence>
<evidence type="ECO:0000256" key="12">
    <source>
        <dbReference type="SAM" id="MobiDB-lite"/>
    </source>
</evidence>
<dbReference type="InterPro" id="IPR009057">
    <property type="entry name" value="Homeodomain-like_sf"/>
</dbReference>
<feature type="region of interest" description="Disordered" evidence="12">
    <location>
        <begin position="327"/>
        <end position="382"/>
    </location>
</feature>
<feature type="region of interest" description="Disordered" evidence="12">
    <location>
        <begin position="1"/>
        <end position="22"/>
    </location>
</feature>
<evidence type="ECO:0000259" key="13">
    <source>
        <dbReference type="PROSITE" id="PS50071"/>
    </source>
</evidence>
<keyword evidence="6 10" id="KW-0238">DNA-binding</keyword>
<feature type="DNA-binding region" description="Homeobox" evidence="10">
    <location>
        <begin position="269"/>
        <end position="328"/>
    </location>
</feature>
<dbReference type="Proteomes" id="UP001303046">
    <property type="component" value="Unassembled WGS sequence"/>
</dbReference>